<keyword evidence="6" id="KW-1015">Disulfide bond</keyword>
<evidence type="ECO:0000256" key="5">
    <source>
        <dbReference type="ARBA" id="ARBA00022737"/>
    </source>
</evidence>
<dbReference type="GO" id="GO:0031430">
    <property type="term" value="C:M band"/>
    <property type="evidence" value="ECO:0007669"/>
    <property type="project" value="TreeGrafter"/>
</dbReference>
<protein>
    <recommendedName>
        <fullName evidence="9">Ig-like domain-containing protein</fullName>
    </recommendedName>
</protein>
<evidence type="ECO:0000259" key="9">
    <source>
        <dbReference type="PROSITE" id="PS50835"/>
    </source>
</evidence>
<evidence type="ECO:0000313" key="11">
    <source>
        <dbReference type="Proteomes" id="UP001497482"/>
    </source>
</evidence>
<evidence type="ECO:0000256" key="1">
    <source>
        <dbReference type="ARBA" id="ARBA00004123"/>
    </source>
</evidence>
<keyword evidence="7" id="KW-0539">Nucleus</keyword>
<name>A0AAV2K2F2_KNICA</name>
<dbReference type="SUPFAM" id="SSF48726">
    <property type="entry name" value="Immunoglobulin"/>
    <property type="match status" value="3"/>
</dbReference>
<dbReference type="InterPro" id="IPR050964">
    <property type="entry name" value="Striated_Muscle_Regulatory"/>
</dbReference>
<reference evidence="10 11" key="1">
    <citation type="submission" date="2024-04" db="EMBL/GenBank/DDBJ databases">
        <authorList>
            <person name="Waldvogel A.-M."/>
            <person name="Schoenle A."/>
        </authorList>
    </citation>
    <scope>NUCLEOTIDE SEQUENCE [LARGE SCALE GENOMIC DNA]</scope>
</reference>
<dbReference type="SMART" id="SM00409">
    <property type="entry name" value="IG"/>
    <property type="match status" value="3"/>
</dbReference>
<evidence type="ECO:0000256" key="4">
    <source>
        <dbReference type="ARBA" id="ARBA00022490"/>
    </source>
</evidence>
<dbReference type="PROSITE" id="PS50835">
    <property type="entry name" value="IG_LIKE"/>
    <property type="match status" value="2"/>
</dbReference>
<dbReference type="PANTHER" id="PTHR13817">
    <property type="entry name" value="TITIN"/>
    <property type="match status" value="1"/>
</dbReference>
<dbReference type="Pfam" id="PF07679">
    <property type="entry name" value="I-set"/>
    <property type="match status" value="3"/>
</dbReference>
<dbReference type="GO" id="GO:0005634">
    <property type="term" value="C:nucleus"/>
    <property type="evidence" value="ECO:0007669"/>
    <property type="project" value="UniProtKB-SubCell"/>
</dbReference>
<dbReference type="PANTHER" id="PTHR13817:SF151">
    <property type="entry name" value="TITIN"/>
    <property type="match status" value="1"/>
</dbReference>
<dbReference type="AlphaFoldDB" id="A0AAV2K2F2"/>
<dbReference type="FunFam" id="2.60.40.10:FF:000050">
    <property type="entry name" value="Titin isoform B"/>
    <property type="match status" value="1"/>
</dbReference>
<organism evidence="10 11">
    <name type="scientific">Knipowitschia caucasica</name>
    <name type="common">Caucasian dwarf goby</name>
    <name type="synonym">Pomatoschistus caucasicus</name>
    <dbReference type="NCBI Taxonomy" id="637954"/>
    <lineage>
        <taxon>Eukaryota</taxon>
        <taxon>Metazoa</taxon>
        <taxon>Chordata</taxon>
        <taxon>Craniata</taxon>
        <taxon>Vertebrata</taxon>
        <taxon>Euteleostomi</taxon>
        <taxon>Actinopterygii</taxon>
        <taxon>Neopterygii</taxon>
        <taxon>Teleostei</taxon>
        <taxon>Neoteleostei</taxon>
        <taxon>Acanthomorphata</taxon>
        <taxon>Gobiaria</taxon>
        <taxon>Gobiiformes</taxon>
        <taxon>Gobioidei</taxon>
        <taxon>Gobiidae</taxon>
        <taxon>Gobiinae</taxon>
        <taxon>Knipowitschia</taxon>
    </lineage>
</organism>
<evidence type="ECO:0000256" key="8">
    <source>
        <dbReference type="ARBA" id="ARBA00023319"/>
    </source>
</evidence>
<dbReference type="Proteomes" id="UP001497482">
    <property type="component" value="Chromosome 15"/>
</dbReference>
<dbReference type="InterPro" id="IPR003598">
    <property type="entry name" value="Ig_sub2"/>
</dbReference>
<feature type="domain" description="Ig-like" evidence="9">
    <location>
        <begin position="365"/>
        <end position="453"/>
    </location>
</feature>
<feature type="domain" description="Ig-like" evidence="9">
    <location>
        <begin position="93"/>
        <end position="221"/>
    </location>
</feature>
<evidence type="ECO:0000256" key="2">
    <source>
        <dbReference type="ARBA" id="ARBA00004496"/>
    </source>
</evidence>
<accession>A0AAV2K2F2</accession>
<keyword evidence="5" id="KW-0677">Repeat</keyword>
<evidence type="ECO:0000256" key="3">
    <source>
        <dbReference type="ARBA" id="ARBA00006692"/>
    </source>
</evidence>
<keyword evidence="11" id="KW-1185">Reference proteome</keyword>
<keyword evidence="4" id="KW-0963">Cytoplasm</keyword>
<comment type="similarity">
    <text evidence="3">Belongs to the protein kinase superfamily. CAMK Ser/Thr protein kinase family.</text>
</comment>
<dbReference type="InterPro" id="IPR013098">
    <property type="entry name" value="Ig_I-set"/>
</dbReference>
<dbReference type="Gene3D" id="2.60.40.10">
    <property type="entry name" value="Immunoglobulins"/>
    <property type="match status" value="3"/>
</dbReference>
<evidence type="ECO:0000313" key="10">
    <source>
        <dbReference type="EMBL" id="CAL1581899.1"/>
    </source>
</evidence>
<gene>
    <name evidence="10" type="ORF">KC01_LOCUS12612</name>
</gene>
<dbReference type="SMART" id="SM00408">
    <property type="entry name" value="IGc2"/>
    <property type="match status" value="2"/>
</dbReference>
<comment type="subcellular location">
    <subcellularLocation>
        <location evidence="2">Cytoplasm</location>
    </subcellularLocation>
    <subcellularLocation>
        <location evidence="1">Nucleus</location>
    </subcellularLocation>
</comment>
<dbReference type="EMBL" id="OZ035837">
    <property type="protein sequence ID" value="CAL1581899.1"/>
    <property type="molecule type" value="Genomic_DNA"/>
</dbReference>
<evidence type="ECO:0000256" key="7">
    <source>
        <dbReference type="ARBA" id="ARBA00023242"/>
    </source>
</evidence>
<dbReference type="InterPro" id="IPR036179">
    <property type="entry name" value="Ig-like_dom_sf"/>
</dbReference>
<dbReference type="GO" id="GO:0045214">
    <property type="term" value="P:sarcomere organization"/>
    <property type="evidence" value="ECO:0007669"/>
    <property type="project" value="TreeGrafter"/>
</dbReference>
<dbReference type="InterPro" id="IPR013783">
    <property type="entry name" value="Ig-like_fold"/>
</dbReference>
<sequence>MSSLFPHAPPQVPANWVPLLAMTSQAYKTPHGSRAASEQSSRPGRLGWRDCCQEEKQNYNLSVTHFLKSALPWASPPASLYQQGAITMTTQAPTFTQPLQSVVALEGSAATFEAQVSEQYESYMKQHDVTYKTEVTTAVVQEPTVIVSQQEMEQRRMTTPMSFISETIVWFKDGQRIRPGGRHQMEVLQDGRASLRLSVVLPEDEGVYTAFGSNMKGNVVSSGKLYVEPSGVVTPQRYTPQPAMQRIRTYASDQGHYKLVVGKVDTSCRMSVEAIKIVKKIKDVNALLDSTASFELSLSHDNIPVTWLFNGIELKSNEKCKIQTERKAHKLILQNVDSTNAGEYTATVGHLQCSASLTVEFPVPPQIVRHMESQSVEAGKPVRFSVEVSGLPQPQVSWYKNSQALSPGFKCKFLHDGYEHTLLLIEVFPEDAAEYKCKAKNDCGVATSTATLNVEVIGIVTGSVIQKAFTMR</sequence>
<evidence type="ECO:0000256" key="6">
    <source>
        <dbReference type="ARBA" id="ARBA00023157"/>
    </source>
</evidence>
<keyword evidence="8" id="KW-0393">Immunoglobulin domain</keyword>
<dbReference type="InterPro" id="IPR007110">
    <property type="entry name" value="Ig-like_dom"/>
</dbReference>
<dbReference type="InterPro" id="IPR003599">
    <property type="entry name" value="Ig_sub"/>
</dbReference>
<dbReference type="FunFam" id="2.60.40.10:FF:001328">
    <property type="entry name" value="titin isoform X1"/>
    <property type="match status" value="1"/>
</dbReference>
<proteinExistence type="inferred from homology"/>